<proteinExistence type="predicted"/>
<dbReference type="PROSITE" id="PS50089">
    <property type="entry name" value="ZF_RING_2"/>
    <property type="match status" value="1"/>
</dbReference>
<dbReference type="EMBL" id="JABANO010010856">
    <property type="protein sequence ID" value="KAF4744428.1"/>
    <property type="molecule type" value="Genomic_DNA"/>
</dbReference>
<feature type="region of interest" description="Disordered" evidence="2">
    <location>
        <begin position="635"/>
        <end position="664"/>
    </location>
</feature>
<feature type="compositionally biased region" description="Polar residues" evidence="2">
    <location>
        <begin position="470"/>
        <end position="480"/>
    </location>
</feature>
<evidence type="ECO:0000313" key="4">
    <source>
        <dbReference type="EMBL" id="KAF4744428.1"/>
    </source>
</evidence>
<sequence length="1048" mass="118056">MSDVDDIGRQLQAIIPARGPTPTSAELSAFCDKSGNHVDVGFLTRYLASHCGFKDVLMLTVEKLPRLEIVRALTASIEKGKYEVVRGVITRLVVIKMQLKDVDLAGVYDEPGCEWKRDALLWILLPSSFRSNTAASQEQLHEAEAVSRNFIVKQVRALWGKKFTRQDLWAKILPEVLFLARQSQQGQSIIEKLRGGLSGDPSLVSFDDIALPSHVFAVASERRRLYVGSQIQCEHGTLRREVALRYDGAVLTGEGEIVDEVGLVVYSFEPQSAIDQSLVCCVCLIEASNPDDLWECSCSRKFCMNCVASIILARTTFEDPLIRRGSDWCPFCYAGWDIPDMPHPLDRLRAQVYLQFNLVLTLNNFQCPTGLSELVLPKVLPFDWAPQTILSAIWRYAYLYEYGEALKLQLELQPDVSPIDALVHRGHPDFWPCTPLLPLGPTGLLRDEEDQAIGAASIPYSPASMEDLSECSSVRSQLESSVAHDGEREDGKPGSGRRKRSLFCRSPLRSSDPLIDSMGDNDDCVEIDPVEIQMDDVRTQYRGSSAGGEDQGGPGWSDQAGGPDNIWDSADEEAGEDLNEEAYEDPREEPDEEPDEELEQVLSGRLAIPRAWFSTTNKGKKSVWIRSIQYREKQGLKKDKVRYEGPGKHSSSCDKQSDPIREEQTRLRRKVVEEVKANGRRSGQRQRNLQEAAYRADQARDKAPTARQFESDAAQYYISFIEYVRNNAGRCRGNDKPLLVYADSSPTGSVIVFLAERNARHVAGATGLILDATFSVSPRGYCQLLVGLMEKFGYYVPLFYCLMSKKSEEQYIKVLLKVRDTLTRYGTFDLLKSLYVISDNETALRSAASRILELNEGAMLQCKYHLVRSWMRYLAEVGLVNVYFGKDCQTKLWLKESMGLPWLPPSEIPAAWGEMKSRRPPGPAVSKYIVYLESNYLLDTARFKREEWASEPTLDNHQNTTNPLEGFNRDIGNGVSSKSSARFLCDKILSLQVKSEIRLNSIEAGEEARSSRSFDAQRHSLFVKYRKDQLSRKQYLRMVAELAGLRRH</sequence>
<feature type="non-terminal residue" evidence="4">
    <location>
        <position position="1048"/>
    </location>
</feature>
<reference evidence="4 5" key="1">
    <citation type="submission" date="2020-04" db="EMBL/GenBank/DDBJ databases">
        <title>Perkinsus olseni comparative genomics.</title>
        <authorList>
            <person name="Bogema D.R."/>
        </authorList>
    </citation>
    <scope>NUCLEOTIDE SEQUENCE [LARGE SCALE GENOMIC DNA]</scope>
    <source>
        <strain evidence="4 5">ATCC PRA-207</strain>
    </source>
</reference>
<accession>A0A7J6TGT4</accession>
<feature type="compositionally biased region" description="Gly residues" evidence="2">
    <location>
        <begin position="545"/>
        <end position="555"/>
    </location>
</feature>
<keyword evidence="1" id="KW-0862">Zinc</keyword>
<dbReference type="Proteomes" id="UP000553632">
    <property type="component" value="Unassembled WGS sequence"/>
</dbReference>
<feature type="region of interest" description="Disordered" evidence="2">
    <location>
        <begin position="469"/>
        <end position="503"/>
    </location>
</feature>
<evidence type="ECO:0000256" key="1">
    <source>
        <dbReference type="PROSITE-ProRule" id="PRU00175"/>
    </source>
</evidence>
<feature type="compositionally biased region" description="Basic and acidic residues" evidence="2">
    <location>
        <begin position="482"/>
        <end position="492"/>
    </location>
</feature>
<keyword evidence="5" id="KW-1185">Reference proteome</keyword>
<dbReference type="AlphaFoldDB" id="A0A7J6TGT4"/>
<dbReference type="SUPFAM" id="SSF57850">
    <property type="entry name" value="RING/U-box"/>
    <property type="match status" value="1"/>
</dbReference>
<comment type="caution">
    <text evidence="4">The sequence shown here is derived from an EMBL/GenBank/DDBJ whole genome shotgun (WGS) entry which is preliminary data.</text>
</comment>
<evidence type="ECO:0000256" key="2">
    <source>
        <dbReference type="SAM" id="MobiDB-lite"/>
    </source>
</evidence>
<dbReference type="InterPro" id="IPR001841">
    <property type="entry name" value="Znf_RING"/>
</dbReference>
<keyword evidence="1" id="KW-0863">Zinc-finger</keyword>
<keyword evidence="1" id="KW-0479">Metal-binding</keyword>
<feature type="domain" description="RING-type" evidence="3">
    <location>
        <begin position="280"/>
        <end position="332"/>
    </location>
</feature>
<evidence type="ECO:0000259" key="3">
    <source>
        <dbReference type="PROSITE" id="PS50089"/>
    </source>
</evidence>
<evidence type="ECO:0000313" key="5">
    <source>
        <dbReference type="Proteomes" id="UP000553632"/>
    </source>
</evidence>
<name>A0A7J6TGT4_PEROL</name>
<gene>
    <name evidence="4" type="ORF">FOZ63_025967</name>
</gene>
<protein>
    <recommendedName>
        <fullName evidence="3">RING-type domain-containing protein</fullName>
    </recommendedName>
</protein>
<organism evidence="4 5">
    <name type="scientific">Perkinsus olseni</name>
    <name type="common">Perkinsus atlanticus</name>
    <dbReference type="NCBI Taxonomy" id="32597"/>
    <lineage>
        <taxon>Eukaryota</taxon>
        <taxon>Sar</taxon>
        <taxon>Alveolata</taxon>
        <taxon>Perkinsozoa</taxon>
        <taxon>Perkinsea</taxon>
        <taxon>Perkinsida</taxon>
        <taxon>Perkinsidae</taxon>
        <taxon>Perkinsus</taxon>
    </lineage>
</organism>
<dbReference type="GO" id="GO:0008270">
    <property type="term" value="F:zinc ion binding"/>
    <property type="evidence" value="ECO:0007669"/>
    <property type="project" value="UniProtKB-KW"/>
</dbReference>
<feature type="compositionally biased region" description="Acidic residues" evidence="2">
    <location>
        <begin position="569"/>
        <end position="598"/>
    </location>
</feature>
<feature type="region of interest" description="Disordered" evidence="2">
    <location>
        <begin position="541"/>
        <end position="598"/>
    </location>
</feature>